<feature type="signal peptide" evidence="2">
    <location>
        <begin position="1"/>
        <end position="18"/>
    </location>
</feature>
<feature type="region of interest" description="Disordered" evidence="1">
    <location>
        <begin position="137"/>
        <end position="180"/>
    </location>
</feature>
<feature type="compositionally biased region" description="Low complexity" evidence="1">
    <location>
        <begin position="509"/>
        <end position="532"/>
    </location>
</feature>
<organism evidence="3 4">
    <name type="scientific">Paraphaeosphaeria minitans</name>
    <dbReference type="NCBI Taxonomy" id="565426"/>
    <lineage>
        <taxon>Eukaryota</taxon>
        <taxon>Fungi</taxon>
        <taxon>Dikarya</taxon>
        <taxon>Ascomycota</taxon>
        <taxon>Pezizomycotina</taxon>
        <taxon>Dothideomycetes</taxon>
        <taxon>Pleosporomycetidae</taxon>
        <taxon>Pleosporales</taxon>
        <taxon>Massarineae</taxon>
        <taxon>Didymosphaeriaceae</taxon>
        <taxon>Paraphaeosphaeria</taxon>
    </lineage>
</organism>
<sequence>MLRVQWLILLCIASLATAYRPRGTGAAPYSPTTDQPPYANTTDQPPHSSTTDQAPHSPTTDRAPHPPTTAPASTSPLHSPTSSTLSELDTPSLNPSRAADFPTELSSTASKLSLAANSSTSPLLSATLLTSSQLASKPSSSELNSTQPSPSRQSFNAISTPLTGTYRTSQSPPYPTNGPTIASSGYGFPRPSGNLTPYPVNGSSSPIITKASGYLAPTGAIRPSALSNNTKSSNQTLNTLCTVNVPSANMEWWYGATFYSAVGTYTVFAPNFTHSVPYLTMIPNTQTGPFDVLSAIQSDSPWSEHVTYDSVYGFTWTDYIPYTVTPAAATTSVVERDYLPALPSGNVFPLSDIYIYLTTNRTAATVAIDATSTMTSDTPFMYFTAYEVERKANGTTSTDTINLAEPTAVAYAIEGIEDSASASGTVPADFLQHIPQSTCVPGTIQGSVTVLFVVDMLYIYHPHVNPFIVHIESTVLGWGDDVSVLVAAAATSTSAGQPFTISGKAAPIPSSASPGSTPAAGSGPSESSSPGGSQSGGSQSGESQSGESQSGGGQSGGRQSGGNQSGGSQSGGQSGGSQSGSGLSGSGSSNSNPATPPRVTVGTIGTNPVIVGPSSVVIVGSQTVQPGAPGVTVGGSSISVASSATAIVVNGHTSSLPIVANPASPTQTIGTIGGTPVVVGPSSVVVGTVGSNPVIVGPSSVVVVGTQTLQPGGSVVIVNGNPVSLVPSGNALVVGSTASNDAIVGTQTTSLPHVIFPAGSPHAQAGAAPPVLTIGSSTLTANAATQFFIAPGQTLTPGGTAMVGGQLVSLDSSAGFVVVGGSTQVLPTSPPSSDTSRPEIIVDGTTITALPNINNNAALGPTFVISGQTLVPGEAINFAGNIISLPFSGSFVVINGATSALANAALPLTVAGAAITPLPSAGPSFTVDGQLLTPGGTITVSGTAISLAPGGTALVVNGATTPLAPSATLLTINSNTYTALPSAGPALFIAGQPLTPGGAITVSGTTISLDPGATALVVNGLTTLLSPDGRTNPEAVVTNPPLLTLGAHTYTPLPGRGTAFVIGGLTLTPGGLVVVDGTTISLSPGATQLAYGSGGESTTEALFPATTTRAASRTSGDGYGDGASWPAGAGATQRIGQAAPTTSTQGAASRRRMPGVLSTLRLGLCAWLSTLFY</sequence>
<dbReference type="AlphaFoldDB" id="A0A9P6KJ12"/>
<dbReference type="Proteomes" id="UP000756921">
    <property type="component" value="Unassembled WGS sequence"/>
</dbReference>
<evidence type="ECO:0000313" key="3">
    <source>
        <dbReference type="EMBL" id="KAF9728903.1"/>
    </source>
</evidence>
<reference evidence="3" key="1">
    <citation type="journal article" date="2020" name="Mol. Plant Microbe Interact.">
        <title>Genome Sequence of the Biocontrol Agent Coniothyrium minitans strain Conio (IMI 134523).</title>
        <authorList>
            <person name="Patel D."/>
            <person name="Shittu T.A."/>
            <person name="Baroncelli R."/>
            <person name="Muthumeenakshi S."/>
            <person name="Osborne T.H."/>
            <person name="Janganan T.K."/>
            <person name="Sreenivasaprasad S."/>
        </authorList>
    </citation>
    <scope>NUCLEOTIDE SEQUENCE</scope>
    <source>
        <strain evidence="3">Conio</strain>
    </source>
</reference>
<gene>
    <name evidence="3" type="ORF">PMIN01_13283</name>
</gene>
<dbReference type="OrthoDB" id="3642826at2759"/>
<protein>
    <submittedName>
        <fullName evidence="3">Uncharacterized protein</fullName>
    </submittedName>
</protein>
<keyword evidence="2" id="KW-0732">Signal</keyword>
<proteinExistence type="predicted"/>
<name>A0A9P6KJ12_9PLEO</name>
<accession>A0A9P6KJ12</accession>
<feature type="compositionally biased region" description="Low complexity" evidence="1">
    <location>
        <begin position="70"/>
        <end position="86"/>
    </location>
</feature>
<dbReference type="EMBL" id="WJXW01000018">
    <property type="protein sequence ID" value="KAF9728903.1"/>
    <property type="molecule type" value="Genomic_DNA"/>
</dbReference>
<feature type="compositionally biased region" description="Gly residues" evidence="1">
    <location>
        <begin position="549"/>
        <end position="585"/>
    </location>
</feature>
<feature type="region of interest" description="Disordered" evidence="1">
    <location>
        <begin position="505"/>
        <end position="606"/>
    </location>
</feature>
<feature type="chain" id="PRO_5040393367" evidence="2">
    <location>
        <begin position="19"/>
        <end position="1173"/>
    </location>
</feature>
<feature type="region of interest" description="Disordered" evidence="1">
    <location>
        <begin position="26"/>
        <end position="102"/>
    </location>
</feature>
<evidence type="ECO:0000256" key="1">
    <source>
        <dbReference type="SAM" id="MobiDB-lite"/>
    </source>
</evidence>
<comment type="caution">
    <text evidence="3">The sequence shown here is derived from an EMBL/GenBank/DDBJ whole genome shotgun (WGS) entry which is preliminary data.</text>
</comment>
<evidence type="ECO:0000313" key="4">
    <source>
        <dbReference type="Proteomes" id="UP000756921"/>
    </source>
</evidence>
<keyword evidence="4" id="KW-1185">Reference proteome</keyword>
<evidence type="ECO:0000256" key="2">
    <source>
        <dbReference type="SAM" id="SignalP"/>
    </source>
</evidence>
<feature type="compositionally biased region" description="Polar residues" evidence="1">
    <location>
        <begin position="30"/>
        <end position="60"/>
    </location>
</feature>